<feature type="non-terminal residue" evidence="1">
    <location>
        <position position="1"/>
    </location>
</feature>
<protein>
    <submittedName>
        <fullName evidence="1">Uncharacterized protein</fullName>
    </submittedName>
</protein>
<name>A0A445MIQ8_ENSVE</name>
<reference evidence="1" key="1">
    <citation type="journal article" date="2018" name="Data Brief">
        <title>Genome sequence data from 17 accessions of Ensete ventricosum, a staple food crop for millions in Ethiopia.</title>
        <authorList>
            <person name="Yemataw Z."/>
            <person name="Muzemil S."/>
            <person name="Ambachew D."/>
            <person name="Tripathi L."/>
            <person name="Tesfaye K."/>
            <person name="Chala A."/>
            <person name="Farbos A."/>
            <person name="O'Neill P."/>
            <person name="Moore K."/>
            <person name="Grant M."/>
            <person name="Studholme D.J."/>
        </authorList>
    </citation>
    <scope>NUCLEOTIDE SEQUENCE [LARGE SCALE GENOMIC DNA]</scope>
    <source>
        <tissue evidence="1">Leaf</tissue>
    </source>
</reference>
<organism evidence="1">
    <name type="scientific">Ensete ventricosum</name>
    <name type="common">Abyssinian banana</name>
    <name type="synonym">Musa ensete</name>
    <dbReference type="NCBI Taxonomy" id="4639"/>
    <lineage>
        <taxon>Eukaryota</taxon>
        <taxon>Viridiplantae</taxon>
        <taxon>Streptophyta</taxon>
        <taxon>Embryophyta</taxon>
        <taxon>Tracheophyta</taxon>
        <taxon>Spermatophyta</taxon>
        <taxon>Magnoliopsida</taxon>
        <taxon>Liliopsida</taxon>
        <taxon>Zingiberales</taxon>
        <taxon>Musaceae</taxon>
        <taxon>Ensete</taxon>
    </lineage>
</organism>
<dbReference type="Proteomes" id="UP000290560">
    <property type="component" value="Unassembled WGS sequence"/>
</dbReference>
<evidence type="ECO:0000313" key="1">
    <source>
        <dbReference type="EMBL" id="RZR74093.1"/>
    </source>
</evidence>
<gene>
    <name evidence="1" type="ORF">BHM03_00032091</name>
</gene>
<dbReference type="AlphaFoldDB" id="A0A445MIQ8"/>
<proteinExistence type="predicted"/>
<sequence>LYNSRVRPWQVAPGDLILRRAEVSDPTRTRGKLAPTWEGPYRVVKVIREVTYVLVNLDGRQLPRT</sequence>
<dbReference type="EMBL" id="KV876112">
    <property type="protein sequence ID" value="RZR74093.1"/>
    <property type="molecule type" value="Genomic_DNA"/>
</dbReference>
<accession>A0A445MIQ8</accession>